<evidence type="ECO:0000256" key="6">
    <source>
        <dbReference type="ARBA" id="ARBA00023128"/>
    </source>
</evidence>
<reference evidence="12 13" key="1">
    <citation type="submission" date="2014-10" db="EMBL/GenBank/DDBJ databases">
        <title>Draft genome of the hookworm Ancylostoma caninum.</title>
        <authorList>
            <person name="Mitreva M."/>
        </authorList>
    </citation>
    <scope>NUCLEOTIDE SEQUENCE [LARGE SCALE GENOMIC DNA]</scope>
    <source>
        <strain evidence="12 13">Baltimore</strain>
    </source>
</reference>
<dbReference type="OrthoDB" id="444809at2759"/>
<evidence type="ECO:0000259" key="11">
    <source>
        <dbReference type="Pfam" id="PF04935"/>
    </source>
</evidence>
<evidence type="ECO:0000256" key="4">
    <source>
        <dbReference type="ARBA" id="ARBA00022787"/>
    </source>
</evidence>
<feature type="domain" description="Ribosomal RNA-processing protein 14/surfeit locus protein 6 C-terminal" evidence="11">
    <location>
        <begin position="712"/>
        <end position="898"/>
    </location>
</feature>
<evidence type="ECO:0000256" key="5">
    <source>
        <dbReference type="ARBA" id="ARBA00022989"/>
    </source>
</evidence>
<feature type="compositionally biased region" description="Basic and acidic residues" evidence="9">
    <location>
        <begin position="854"/>
        <end position="893"/>
    </location>
</feature>
<dbReference type="STRING" id="29170.A0A368FUI9"/>
<dbReference type="InterPro" id="IPR019392">
    <property type="entry name" value="Miga"/>
</dbReference>
<feature type="compositionally biased region" description="Basic and acidic residues" evidence="9">
    <location>
        <begin position="542"/>
        <end position="572"/>
    </location>
</feature>
<dbReference type="PANTHER" id="PTHR21508:SF5">
    <property type="entry name" value="MITOGUARDIN"/>
    <property type="match status" value="1"/>
</dbReference>
<feature type="compositionally biased region" description="Basic residues" evidence="9">
    <location>
        <begin position="715"/>
        <end position="727"/>
    </location>
</feature>
<evidence type="ECO:0000256" key="9">
    <source>
        <dbReference type="SAM" id="MobiDB-lite"/>
    </source>
</evidence>
<feature type="compositionally biased region" description="Polar residues" evidence="9">
    <location>
        <begin position="588"/>
        <end position="611"/>
    </location>
</feature>
<feature type="region of interest" description="Disordered" evidence="9">
    <location>
        <begin position="530"/>
        <end position="656"/>
    </location>
</feature>
<feature type="coiled-coil region" evidence="8">
    <location>
        <begin position="792"/>
        <end position="819"/>
    </location>
</feature>
<keyword evidence="4" id="KW-1000">Mitochondrion outer membrane</keyword>
<keyword evidence="7 10" id="KW-0472">Membrane</keyword>
<feature type="region of interest" description="Disordered" evidence="9">
    <location>
        <begin position="78"/>
        <end position="107"/>
    </location>
</feature>
<protein>
    <recommendedName>
        <fullName evidence="11">Ribosomal RNA-processing protein 14/surfeit locus protein 6 C-terminal domain-containing protein</fullName>
    </recommendedName>
</protein>
<feature type="compositionally biased region" description="Basic residues" evidence="9">
    <location>
        <begin position="894"/>
        <end position="907"/>
    </location>
</feature>
<gene>
    <name evidence="12" type="ORF">ANCCAN_18353</name>
</gene>
<comment type="caution">
    <text evidence="12">The sequence shown here is derived from an EMBL/GenBank/DDBJ whole genome shotgun (WGS) entry which is preliminary data.</text>
</comment>
<dbReference type="Proteomes" id="UP000252519">
    <property type="component" value="Unassembled WGS sequence"/>
</dbReference>
<feature type="region of interest" description="Disordered" evidence="9">
    <location>
        <begin position="851"/>
        <end position="907"/>
    </location>
</feature>
<dbReference type="EMBL" id="JOJR01000627">
    <property type="protein sequence ID" value="RCN35762.1"/>
    <property type="molecule type" value="Genomic_DNA"/>
</dbReference>
<keyword evidence="3 10" id="KW-0812">Transmembrane</keyword>
<dbReference type="InterPro" id="IPR029190">
    <property type="entry name" value="Rrp14/SURF6_C"/>
</dbReference>
<feature type="compositionally biased region" description="Acidic residues" evidence="9">
    <location>
        <begin position="574"/>
        <end position="584"/>
    </location>
</feature>
<evidence type="ECO:0000313" key="13">
    <source>
        <dbReference type="Proteomes" id="UP000252519"/>
    </source>
</evidence>
<feature type="transmembrane region" description="Helical" evidence="10">
    <location>
        <begin position="20"/>
        <end position="41"/>
    </location>
</feature>
<comment type="similarity">
    <text evidence="2">Belongs to the mitoguardin family.</text>
</comment>
<evidence type="ECO:0000256" key="2">
    <source>
        <dbReference type="ARBA" id="ARBA00008969"/>
    </source>
</evidence>
<evidence type="ECO:0000256" key="10">
    <source>
        <dbReference type="SAM" id="Phobius"/>
    </source>
</evidence>
<dbReference type="AlphaFoldDB" id="A0A368FUI9"/>
<organism evidence="12 13">
    <name type="scientific">Ancylostoma caninum</name>
    <name type="common">Dog hookworm</name>
    <dbReference type="NCBI Taxonomy" id="29170"/>
    <lineage>
        <taxon>Eukaryota</taxon>
        <taxon>Metazoa</taxon>
        <taxon>Ecdysozoa</taxon>
        <taxon>Nematoda</taxon>
        <taxon>Chromadorea</taxon>
        <taxon>Rhabditida</taxon>
        <taxon>Rhabditina</taxon>
        <taxon>Rhabditomorpha</taxon>
        <taxon>Strongyloidea</taxon>
        <taxon>Ancylostomatidae</taxon>
        <taxon>Ancylostomatinae</taxon>
        <taxon>Ancylostoma</taxon>
    </lineage>
</organism>
<name>A0A368FUI9_ANCCA</name>
<feature type="compositionally biased region" description="Basic residues" evidence="9">
    <location>
        <begin position="689"/>
        <end position="699"/>
    </location>
</feature>
<dbReference type="PANTHER" id="PTHR21508">
    <property type="entry name" value="MITOGUARDIN"/>
    <property type="match status" value="1"/>
</dbReference>
<dbReference type="GO" id="GO:0008053">
    <property type="term" value="P:mitochondrial fusion"/>
    <property type="evidence" value="ECO:0007669"/>
    <property type="project" value="InterPro"/>
</dbReference>
<evidence type="ECO:0000256" key="8">
    <source>
        <dbReference type="SAM" id="Coils"/>
    </source>
</evidence>
<dbReference type="Pfam" id="PF04935">
    <property type="entry name" value="SURF6"/>
    <property type="match status" value="1"/>
</dbReference>
<keyword evidence="8" id="KW-0175">Coiled coil</keyword>
<keyword evidence="6" id="KW-0496">Mitochondrion</keyword>
<evidence type="ECO:0000256" key="3">
    <source>
        <dbReference type="ARBA" id="ARBA00022692"/>
    </source>
</evidence>
<evidence type="ECO:0000256" key="1">
    <source>
        <dbReference type="ARBA" id="ARBA00004294"/>
    </source>
</evidence>
<comment type="subcellular location">
    <subcellularLocation>
        <location evidence="1">Mitochondrion outer membrane</location>
    </subcellularLocation>
</comment>
<keyword evidence="5 10" id="KW-1133">Transmembrane helix</keyword>
<sequence length="907" mass="103183">MLPSTGISTANLRLPSRTTTILISGVGLGIVVFGILFRRWLRHGDRSSAKFSSRLNDGNVQDGSYDAFQRADRAESARASSRLRCTPSFSDRGSGRQGNSRQRNHFSNSVDAFPPVYADSSQELLRSLDRVINVIEFYRGRTEKDGDKSEDLTSIADRLRVLQSDISRLVADGALDEFKDDFSVSVAPQSSGWQGYSAPRAGTLSVLSDDSFMSAYEEFAVTLDDDLRDVVSLPEDQLLFYKDGLRAASNGEVEYRKMRGDICQCESELDFAAKLWCLRQAFAVCLNDDHRRMWLAKAGRTLLGDILRHSKQDPAQFYIAFDALIDFFRVESNISQMEEELSGRGVVECGFWDVVLDFILLDSFDDIKSPPSAVYSVTKNYFLSNSMKYSTISTIIWSMLKAKRQRLKDQHGFIAHIYNVSEAVSPAITLGFLGTDPRIGELCQYFKCFACFQVRSICDLIPISTWGFSADVHEKLRQRKHRIVNQQLTAKEKKTLSNSKKQQVARAVGGVCRRVSEVIDLLGASSVKDVQPKKVSLPARPKSKENGVKKEEKEQSKKVEKKPLQDFAKTAESESSDESDEEEAPVFQQKSASRNPTKQLQEEVSSSTGNITAVDPDSDDDDDDTTDEEENTTPKQKPHKRPAPISEEVEAKKSKFTVEPIECATKEQSLDVLEQRELAIRKLQEKLKAMKANRQSKKKASSDPSAALKFEQERKLKRRMSKMKMKQRRAEEKKQKVDGKTKVKNEMKQEASKDETAEAVSFSKFDFLVKSDGKKKRLTTSEKKKKFTGKDYKSLINKVEKREEKLEKLREAAPEQAAEFEDDIKWSRAVNKAQGVKVKDNIELLKKGLKRKEKMKEKRKENWSKREMNLEREKSKKQEKRKENLQKRIDDKKKNKLKVLRKKGRVL</sequence>
<feature type="region of interest" description="Disordered" evidence="9">
    <location>
        <begin position="689"/>
        <end position="755"/>
    </location>
</feature>
<evidence type="ECO:0000256" key="7">
    <source>
        <dbReference type="ARBA" id="ARBA00023136"/>
    </source>
</evidence>
<keyword evidence="13" id="KW-1185">Reference proteome</keyword>
<feature type="compositionally biased region" description="Basic and acidic residues" evidence="9">
    <location>
        <begin position="728"/>
        <end position="755"/>
    </location>
</feature>
<proteinExistence type="inferred from homology"/>
<feature type="compositionally biased region" description="Acidic residues" evidence="9">
    <location>
        <begin position="616"/>
        <end position="631"/>
    </location>
</feature>
<evidence type="ECO:0000313" key="12">
    <source>
        <dbReference type="EMBL" id="RCN35762.1"/>
    </source>
</evidence>
<dbReference type="Pfam" id="PF10265">
    <property type="entry name" value="Miga"/>
    <property type="match status" value="1"/>
</dbReference>
<dbReference type="GO" id="GO:0005741">
    <property type="term" value="C:mitochondrial outer membrane"/>
    <property type="evidence" value="ECO:0007669"/>
    <property type="project" value="UniProtKB-SubCell"/>
</dbReference>
<accession>A0A368FUI9</accession>